<dbReference type="FunFam" id="3.40.1440.10:FF:000001">
    <property type="entry name" value="UvrABC system protein C"/>
    <property type="match status" value="1"/>
</dbReference>
<keyword evidence="2" id="KW-0227">DNA damage</keyword>
<dbReference type="PROSITE" id="PS50165">
    <property type="entry name" value="UVRC"/>
    <property type="match status" value="1"/>
</dbReference>
<evidence type="ECO:0000256" key="5">
    <source>
        <dbReference type="ARBA" id="ARBA00023204"/>
    </source>
</evidence>
<dbReference type="STRING" id="1797768.A3C59_04080"/>
<dbReference type="GO" id="GO:0009380">
    <property type="term" value="C:excinuclease repair complex"/>
    <property type="evidence" value="ECO:0007669"/>
    <property type="project" value="TreeGrafter"/>
</dbReference>
<evidence type="ECO:0000259" key="7">
    <source>
        <dbReference type="PROSITE" id="PS50165"/>
    </source>
</evidence>
<dbReference type="Pfam" id="PF01541">
    <property type="entry name" value="GIY-YIG"/>
    <property type="match status" value="1"/>
</dbReference>
<evidence type="ECO:0000256" key="4">
    <source>
        <dbReference type="ARBA" id="ARBA00022881"/>
    </source>
</evidence>
<gene>
    <name evidence="8" type="ORF">A3C59_04080</name>
</gene>
<dbReference type="InterPro" id="IPR035901">
    <property type="entry name" value="GIY-YIG_endonuc_sf"/>
</dbReference>
<evidence type="ECO:0000313" key="8">
    <source>
        <dbReference type="EMBL" id="OGE31156.1"/>
    </source>
</evidence>
<dbReference type="SUPFAM" id="SSF46600">
    <property type="entry name" value="C-terminal UvrC-binding domain of UvrB"/>
    <property type="match status" value="1"/>
</dbReference>
<feature type="domain" description="UvrC family homology region profile" evidence="7">
    <location>
        <begin position="259"/>
        <end position="363"/>
    </location>
</feature>
<dbReference type="PANTHER" id="PTHR30562">
    <property type="entry name" value="UVRC/OXIDOREDUCTASE"/>
    <property type="match status" value="1"/>
</dbReference>
<name>A0A1F5JRI0_9BACT</name>
<evidence type="ECO:0000256" key="1">
    <source>
        <dbReference type="ARBA" id="ARBA00022490"/>
    </source>
</evidence>
<dbReference type="InterPro" id="IPR036876">
    <property type="entry name" value="UVR_dom_sf"/>
</dbReference>
<dbReference type="PROSITE" id="PS50164">
    <property type="entry name" value="GIY_YIG"/>
    <property type="match status" value="1"/>
</dbReference>
<dbReference type="CDD" id="cd10434">
    <property type="entry name" value="GIY-YIG_UvrC_Cho"/>
    <property type="match status" value="1"/>
</dbReference>
<keyword evidence="5" id="KW-0234">DNA repair</keyword>
<dbReference type="GO" id="GO:0009381">
    <property type="term" value="F:excinuclease ABC activity"/>
    <property type="evidence" value="ECO:0007669"/>
    <property type="project" value="InterPro"/>
</dbReference>
<dbReference type="SUPFAM" id="SSF82771">
    <property type="entry name" value="GIY-YIG endonuclease"/>
    <property type="match status" value="1"/>
</dbReference>
<dbReference type="GO" id="GO:0006289">
    <property type="term" value="P:nucleotide-excision repair"/>
    <property type="evidence" value="ECO:0007669"/>
    <property type="project" value="InterPro"/>
</dbReference>
<accession>A0A1F5JRI0</accession>
<dbReference type="EMBL" id="MFCV01000043">
    <property type="protein sequence ID" value="OGE31156.1"/>
    <property type="molecule type" value="Genomic_DNA"/>
</dbReference>
<protein>
    <recommendedName>
        <fullName evidence="10">Excinuclease ABC subunit C</fullName>
    </recommendedName>
</protein>
<keyword evidence="4" id="KW-0267">Excision nuclease</keyword>
<dbReference type="InterPro" id="IPR038476">
    <property type="entry name" value="UvrC_RNase_H_dom_sf"/>
</dbReference>
<dbReference type="Pfam" id="PF08459">
    <property type="entry name" value="UvrC_RNaseH_dom"/>
    <property type="match status" value="1"/>
</dbReference>
<evidence type="ECO:0000256" key="2">
    <source>
        <dbReference type="ARBA" id="ARBA00022763"/>
    </source>
</evidence>
<evidence type="ECO:0008006" key="10">
    <source>
        <dbReference type="Google" id="ProtNLM"/>
    </source>
</evidence>
<dbReference type="InterPro" id="IPR000305">
    <property type="entry name" value="GIY-YIG_endonuc"/>
</dbReference>
<keyword evidence="3" id="KW-0228">DNA excision</keyword>
<evidence type="ECO:0000259" key="6">
    <source>
        <dbReference type="PROSITE" id="PS50164"/>
    </source>
</evidence>
<evidence type="ECO:0000256" key="3">
    <source>
        <dbReference type="ARBA" id="ARBA00022769"/>
    </source>
</evidence>
<comment type="caution">
    <text evidence="8">The sequence shown here is derived from an EMBL/GenBank/DDBJ whole genome shotgun (WGS) entry which is preliminary data.</text>
</comment>
<sequence length="427" mass="49151">MIPSFLDRDSVPHKPGVYIYKDKNKGVIYVGKAIDLYHRVASYFAKVHEVPKTNVLVAEIAGIETVVVESELEALILEANLIKKYLPKFNVRLMDDKDYLYIGITKEEFPKVITLRRQDLKKVKKYFGPFPSSTTVKTTLKRLRRVFPWCSAPSKFTMQPSRLTHKFKACFYFHLNLCPGACVGEISKEEYSKIIRRFSKFLEGKKEELVSELVGEMESLSGQQKYEEAGRIKKVIEGVNYLTQVNRTKSYLENPNFLEQENDQALIDLQKDLGLPKLPERIEGYDISNISGTDATGSMVVLTNGEIDKSQYRRFKIHISGRPNDVGMHKEMMRRRLKNDWPLPDLIIVDGGRGQVRGVWEMLQAAGVSIPIFGLAKRMEWLYPPEGEIVKLPRRSLSLKALQKLRDESHRFAITYHRKLHRATLLT</sequence>
<proteinExistence type="predicted"/>
<dbReference type="Proteomes" id="UP000176902">
    <property type="component" value="Unassembled WGS sequence"/>
</dbReference>
<feature type="domain" description="GIY-YIG" evidence="6">
    <location>
        <begin position="13"/>
        <end position="91"/>
    </location>
</feature>
<dbReference type="AlphaFoldDB" id="A0A1F5JRI0"/>
<keyword evidence="1" id="KW-0963">Cytoplasm</keyword>
<dbReference type="Gene3D" id="3.30.420.340">
    <property type="entry name" value="UvrC, RNAse H endonuclease domain"/>
    <property type="match status" value="1"/>
</dbReference>
<dbReference type="PANTHER" id="PTHR30562:SF1">
    <property type="entry name" value="UVRABC SYSTEM PROTEIN C"/>
    <property type="match status" value="1"/>
</dbReference>
<dbReference type="InterPro" id="IPR050066">
    <property type="entry name" value="UvrABC_protein_C"/>
</dbReference>
<reference evidence="8 9" key="1">
    <citation type="journal article" date="2016" name="Nat. Commun.">
        <title>Thousands of microbial genomes shed light on interconnected biogeochemical processes in an aquifer system.</title>
        <authorList>
            <person name="Anantharaman K."/>
            <person name="Brown C.T."/>
            <person name="Hug L.A."/>
            <person name="Sharon I."/>
            <person name="Castelle C.J."/>
            <person name="Probst A.J."/>
            <person name="Thomas B.C."/>
            <person name="Singh A."/>
            <person name="Wilkins M.J."/>
            <person name="Karaoz U."/>
            <person name="Brodie E.L."/>
            <person name="Williams K.H."/>
            <person name="Hubbard S.S."/>
            <person name="Banfield J.F."/>
        </authorList>
    </citation>
    <scope>NUCLEOTIDE SEQUENCE [LARGE SCALE GENOMIC DNA]</scope>
</reference>
<dbReference type="InterPro" id="IPR001162">
    <property type="entry name" value="UvrC_RNase_H_dom"/>
</dbReference>
<dbReference type="InterPro" id="IPR047296">
    <property type="entry name" value="GIY-YIG_UvrC_Cho"/>
</dbReference>
<organism evidence="8 9">
    <name type="scientific">Candidatus Daviesbacteria bacterium RIFCSPHIGHO2_02_FULL_36_13</name>
    <dbReference type="NCBI Taxonomy" id="1797768"/>
    <lineage>
        <taxon>Bacteria</taxon>
        <taxon>Candidatus Daviesiibacteriota</taxon>
    </lineage>
</organism>
<dbReference type="Gene3D" id="3.40.1440.10">
    <property type="entry name" value="GIY-YIG endonuclease"/>
    <property type="match status" value="1"/>
</dbReference>
<dbReference type="SMART" id="SM00465">
    <property type="entry name" value="GIYc"/>
    <property type="match status" value="1"/>
</dbReference>
<evidence type="ECO:0000313" key="9">
    <source>
        <dbReference type="Proteomes" id="UP000176902"/>
    </source>
</evidence>